<keyword evidence="3" id="KW-0732">Signal</keyword>
<keyword evidence="5" id="KW-1185">Reference proteome</keyword>
<evidence type="ECO:0000256" key="1">
    <source>
        <dbReference type="ARBA" id="ARBA00022441"/>
    </source>
</evidence>
<proteinExistence type="predicted"/>
<feature type="chain" id="PRO_5013216036" description="Secretion system C-terminal sorting domain-containing protein" evidence="3">
    <location>
        <begin position="20"/>
        <end position="402"/>
    </location>
</feature>
<keyword evidence="2" id="KW-0677">Repeat</keyword>
<gene>
    <name evidence="4" type="ORF">BSZ37_09785</name>
</gene>
<dbReference type="InterPro" id="IPR026444">
    <property type="entry name" value="Secre_tail"/>
</dbReference>
<dbReference type="NCBIfam" id="TIGR04183">
    <property type="entry name" value="Por_Secre_tail"/>
    <property type="match status" value="1"/>
</dbReference>
<dbReference type="OrthoDB" id="996574at2"/>
<dbReference type="SUPFAM" id="SSF50965">
    <property type="entry name" value="Galactose oxidase, central domain"/>
    <property type="match status" value="1"/>
</dbReference>
<name>A0A271J1X9_9BACT</name>
<dbReference type="Proteomes" id="UP000216339">
    <property type="component" value="Unassembled WGS sequence"/>
</dbReference>
<dbReference type="InterPro" id="IPR015915">
    <property type="entry name" value="Kelch-typ_b-propeller"/>
</dbReference>
<dbReference type="EMBL" id="MQWD01000001">
    <property type="protein sequence ID" value="PAP76709.1"/>
    <property type="molecule type" value="Genomic_DNA"/>
</dbReference>
<evidence type="ECO:0000256" key="3">
    <source>
        <dbReference type="SAM" id="SignalP"/>
    </source>
</evidence>
<keyword evidence="1" id="KW-0880">Kelch repeat</keyword>
<reference evidence="4 5" key="1">
    <citation type="submission" date="2016-11" db="EMBL/GenBank/DDBJ databases">
        <title>Study of marine rhodopsin-containing bacteria.</title>
        <authorList>
            <person name="Yoshizawa S."/>
            <person name="Kumagai Y."/>
            <person name="Kogure K."/>
        </authorList>
    </citation>
    <scope>NUCLEOTIDE SEQUENCE [LARGE SCALE GENOMIC DNA]</scope>
    <source>
        <strain evidence="4 5">SAORIC-28</strain>
    </source>
</reference>
<dbReference type="RefSeq" id="WP_095510372.1">
    <property type="nucleotide sequence ID" value="NZ_MQWD01000001.1"/>
</dbReference>
<evidence type="ECO:0000256" key="2">
    <source>
        <dbReference type="ARBA" id="ARBA00022737"/>
    </source>
</evidence>
<sequence length="402" mass="41068">MRTLFAPVLLLALVATASAQTWDEGPPMPTARAGATGVVLDGRIVVIGGQTTTGEALSTVEAFDPDEGWTTLSPLRVARSFAASAVLGGRIVVVGGRGPEGEPLSSVEAYDPAANEWMALPDLPAPREGLGAAVLDGTLYVTGGTGADGVLFASAEKFGDTWSALTPPWTLDPPRAGFGMVARGGFLVTAGGFSAVGPLRRATEFDPETGLMRALDPLPFPRGGVAATTDGETIWVVGGRDDNDVVTANVYELIAGIDRVWEPQPQLPQPVEAAVAAVLGDSLYVLGGADAFGGALDAVRVLSLFPVNVPTEDGPASSPAIAVVGPNPSRAGTTLELRLGRPGSARVTVFDVLGREVAVLHDGDLGGGPTRVAWGARVPAGVYVVRLDGPDGTVSVPLTVAR</sequence>
<dbReference type="PANTHER" id="PTHR46260:SF3">
    <property type="entry name" value="RING-TYPE DOMAIN-CONTAINING PROTEIN"/>
    <property type="match status" value="1"/>
</dbReference>
<evidence type="ECO:0008006" key="6">
    <source>
        <dbReference type="Google" id="ProtNLM"/>
    </source>
</evidence>
<dbReference type="InterPro" id="IPR011043">
    <property type="entry name" value="Gal_Oxase/kelch_b-propeller"/>
</dbReference>
<comment type="caution">
    <text evidence="4">The sequence shown here is derived from an EMBL/GenBank/DDBJ whole genome shotgun (WGS) entry which is preliminary data.</text>
</comment>
<dbReference type="AlphaFoldDB" id="A0A271J1X9"/>
<dbReference type="SMART" id="SM00612">
    <property type="entry name" value="Kelch"/>
    <property type="match status" value="4"/>
</dbReference>
<dbReference type="Gene3D" id="2.120.10.80">
    <property type="entry name" value="Kelch-type beta propeller"/>
    <property type="match status" value="2"/>
</dbReference>
<feature type="signal peptide" evidence="3">
    <location>
        <begin position="1"/>
        <end position="19"/>
    </location>
</feature>
<evidence type="ECO:0000313" key="4">
    <source>
        <dbReference type="EMBL" id="PAP76709.1"/>
    </source>
</evidence>
<dbReference type="PANTHER" id="PTHR46260">
    <property type="entry name" value="RING-TYPE DOMAIN-CONTAINING PROTEIN"/>
    <property type="match status" value="1"/>
</dbReference>
<dbReference type="Pfam" id="PF24681">
    <property type="entry name" value="Kelch_KLHDC2_KLHL20_DRC7"/>
    <property type="match status" value="1"/>
</dbReference>
<protein>
    <recommendedName>
        <fullName evidence="6">Secretion system C-terminal sorting domain-containing protein</fullName>
    </recommendedName>
</protein>
<dbReference type="InterPro" id="IPR006652">
    <property type="entry name" value="Kelch_1"/>
</dbReference>
<evidence type="ECO:0000313" key="5">
    <source>
        <dbReference type="Proteomes" id="UP000216339"/>
    </source>
</evidence>
<accession>A0A271J1X9</accession>
<dbReference type="InterPro" id="IPR051746">
    <property type="entry name" value="Kelch_domain_containing_8"/>
</dbReference>
<organism evidence="4 5">
    <name type="scientific">Rubrivirga marina</name>
    <dbReference type="NCBI Taxonomy" id="1196024"/>
    <lineage>
        <taxon>Bacteria</taxon>
        <taxon>Pseudomonadati</taxon>
        <taxon>Rhodothermota</taxon>
        <taxon>Rhodothermia</taxon>
        <taxon>Rhodothermales</taxon>
        <taxon>Rubricoccaceae</taxon>
        <taxon>Rubrivirga</taxon>
    </lineage>
</organism>